<feature type="region of interest" description="Disordered" evidence="1">
    <location>
        <begin position="1"/>
        <end position="22"/>
    </location>
</feature>
<proteinExistence type="predicted"/>
<feature type="compositionally biased region" description="Basic and acidic residues" evidence="1">
    <location>
        <begin position="1"/>
        <end position="13"/>
    </location>
</feature>
<dbReference type="AlphaFoldDB" id="A0A0G3XLA2"/>
<dbReference type="PATRIC" id="fig|1348774.3.peg.3428"/>
<dbReference type="EMBL" id="CP011770">
    <property type="protein sequence ID" value="AKM11183.1"/>
    <property type="molecule type" value="Genomic_DNA"/>
</dbReference>
<dbReference type="RefSeq" id="WP_047822509.1">
    <property type="nucleotide sequence ID" value="NZ_CP011770.1"/>
</dbReference>
<sequence length="71" mass="7873">MDDDDRPRPRGDNASRLTSESLDSYSQDELEYRISLLEAEIVRTRTHMEKAAAHRKAADALFAAKPGGATP</sequence>
<keyword evidence="3" id="KW-1185">Reference proteome</keyword>
<protein>
    <submittedName>
        <fullName evidence="2">Uncharacterized protein</fullName>
    </submittedName>
</protein>
<dbReference type="STRING" id="1348774.AB433_16330"/>
<dbReference type="Pfam" id="PF06698">
    <property type="entry name" value="DUF1192"/>
    <property type="match status" value="1"/>
</dbReference>
<evidence type="ECO:0000313" key="2">
    <source>
        <dbReference type="EMBL" id="AKM11183.1"/>
    </source>
</evidence>
<organism evidence="2 3">
    <name type="scientific">Croceicoccus naphthovorans</name>
    <dbReference type="NCBI Taxonomy" id="1348774"/>
    <lineage>
        <taxon>Bacteria</taxon>
        <taxon>Pseudomonadati</taxon>
        <taxon>Pseudomonadota</taxon>
        <taxon>Alphaproteobacteria</taxon>
        <taxon>Sphingomonadales</taxon>
        <taxon>Erythrobacteraceae</taxon>
        <taxon>Croceicoccus</taxon>
    </lineage>
</organism>
<reference evidence="2 3" key="1">
    <citation type="submission" date="2015-06" db="EMBL/GenBank/DDBJ databases">
        <authorList>
            <person name="Zeng Y."/>
            <person name="Huang Y."/>
        </authorList>
    </citation>
    <scope>NUCLEOTIDE SEQUENCE [LARGE SCALE GENOMIC DNA]</scope>
    <source>
        <strain evidence="2 3">PQ-2</strain>
    </source>
</reference>
<gene>
    <name evidence="2" type="ORF">AB433_16330</name>
</gene>
<dbReference type="Proteomes" id="UP000035287">
    <property type="component" value="Chromosome"/>
</dbReference>
<name>A0A0G3XLA2_9SPHN</name>
<evidence type="ECO:0000313" key="3">
    <source>
        <dbReference type="Proteomes" id="UP000035287"/>
    </source>
</evidence>
<accession>A0A0G3XLA2</accession>
<dbReference type="KEGG" id="cna:AB433_16330"/>
<evidence type="ECO:0000256" key="1">
    <source>
        <dbReference type="SAM" id="MobiDB-lite"/>
    </source>
</evidence>
<dbReference type="InterPro" id="IPR009579">
    <property type="entry name" value="DUF1192"/>
</dbReference>
<dbReference type="OrthoDB" id="7173908at2"/>